<reference evidence="2 3" key="1">
    <citation type="journal article" date="2018" name="Plant J.">
        <title>Genome sequences of Chlorella sorokiniana UTEX 1602 and Micractinium conductrix SAG 241.80: implications to maltose excretion by a green alga.</title>
        <authorList>
            <person name="Arriola M.B."/>
            <person name="Velmurugan N."/>
            <person name="Zhang Y."/>
            <person name="Plunkett M.H."/>
            <person name="Hondzo H."/>
            <person name="Barney B.M."/>
        </authorList>
    </citation>
    <scope>NUCLEOTIDE SEQUENCE [LARGE SCALE GENOMIC DNA]</scope>
    <source>
        <strain evidence="2 3">SAG 241.80</strain>
    </source>
</reference>
<organism evidence="2 3">
    <name type="scientific">Micractinium conductrix</name>
    <dbReference type="NCBI Taxonomy" id="554055"/>
    <lineage>
        <taxon>Eukaryota</taxon>
        <taxon>Viridiplantae</taxon>
        <taxon>Chlorophyta</taxon>
        <taxon>core chlorophytes</taxon>
        <taxon>Trebouxiophyceae</taxon>
        <taxon>Chlorellales</taxon>
        <taxon>Chlorellaceae</taxon>
        <taxon>Chlorella clade</taxon>
        <taxon>Micractinium</taxon>
    </lineage>
</organism>
<feature type="compositionally biased region" description="Gly residues" evidence="1">
    <location>
        <begin position="381"/>
        <end position="390"/>
    </location>
</feature>
<dbReference type="Gene3D" id="1.10.220.150">
    <property type="entry name" value="Arf GTPase activating protein"/>
    <property type="match status" value="1"/>
</dbReference>
<dbReference type="OrthoDB" id="6036at2759"/>
<dbReference type="EMBL" id="LHPF02000027">
    <property type="protein sequence ID" value="PSC69425.1"/>
    <property type="molecule type" value="Genomic_DNA"/>
</dbReference>
<feature type="region of interest" description="Disordered" evidence="1">
    <location>
        <begin position="604"/>
        <end position="623"/>
    </location>
</feature>
<evidence type="ECO:0000256" key="1">
    <source>
        <dbReference type="SAM" id="MobiDB-lite"/>
    </source>
</evidence>
<feature type="region of interest" description="Disordered" evidence="1">
    <location>
        <begin position="230"/>
        <end position="307"/>
    </location>
</feature>
<dbReference type="AlphaFoldDB" id="A0A2P6V5Q5"/>
<dbReference type="Proteomes" id="UP000239649">
    <property type="component" value="Unassembled WGS sequence"/>
</dbReference>
<dbReference type="InterPro" id="IPR038508">
    <property type="entry name" value="ArfGAP_dom_sf"/>
</dbReference>
<name>A0A2P6V5Q5_9CHLO</name>
<feature type="compositionally biased region" description="Pro residues" evidence="1">
    <location>
        <begin position="526"/>
        <end position="538"/>
    </location>
</feature>
<gene>
    <name evidence="2" type="ORF">C2E20_7090</name>
</gene>
<sequence>MSTFKKDEVETLRQSGNEKFAAFFLHKWTPAALPKPVDRDVPRVQTWITAVYQDRRFYAEPPGGWTAGAAAPPSAAGSTVSESGEPAVRPLAEVLGSNTPKLQVQHSSSGDAAMQLERSVSAASSTAAAPTPTGSATVPAPVSAAVAPAAAPLDLLDVSSPKSAKSAPPGAVPGAAAAPAWDPFGAGSPVAAAAAAPAGQASPARAAAPAAEGGWASFVDVQAPVQPQQAAAAAPAAQAAPAATPAANGDADNGWEAFGDGPTAEPAAAAAPAAPPAAAAAPAPSSSSSSPSKPPKVPVQATRSASRPEVPMDVFYPEFEQIRATGMLPTGKPVPLHAFPSSYGASQQQQQQHAYHASPQQHAVAANPYANPYAYQHDGAQQGGGYGGGAPQRPTIAIPPAPLHPGYAGGYAPSPGIPSPGPYSSPSAYSPSPAGSAPSPAGSFGYASHHGANGAAAYGAAAAPPFPNLRSSTDSLGNMLPGTAAPTPAAHRLGDPDANDPFAGLAPGLRAALPAAAAPTAKWGGAPPPTPAGGPPFAAPANGSAAPPFPAGGQFAGAAAGGPFAGASAAAPFGGAPAPALAGLAPATAAASATLFGRTPSLTGYDLGAPAAPKPQTSGNPFA</sequence>
<feature type="region of interest" description="Disordered" evidence="1">
    <location>
        <begin position="418"/>
        <end position="440"/>
    </location>
</feature>
<feature type="compositionally biased region" description="Low complexity" evidence="1">
    <location>
        <begin position="266"/>
        <end position="291"/>
    </location>
</feature>
<feature type="compositionally biased region" description="Low complexity" evidence="1">
    <location>
        <begin position="230"/>
        <end position="247"/>
    </location>
</feature>
<feature type="region of interest" description="Disordered" evidence="1">
    <location>
        <begin position="63"/>
        <end position="85"/>
    </location>
</feature>
<protein>
    <submittedName>
        <fullName evidence="2">Arf-GAP domain and FG repeat-containing 2</fullName>
    </submittedName>
</protein>
<accession>A0A2P6V5Q5</accession>
<feature type="region of interest" description="Disordered" evidence="1">
    <location>
        <begin position="117"/>
        <end position="137"/>
    </location>
</feature>
<keyword evidence="3" id="KW-1185">Reference proteome</keyword>
<feature type="region of interest" description="Disordered" evidence="1">
    <location>
        <begin position="519"/>
        <end position="545"/>
    </location>
</feature>
<evidence type="ECO:0000313" key="2">
    <source>
        <dbReference type="EMBL" id="PSC69425.1"/>
    </source>
</evidence>
<comment type="caution">
    <text evidence="2">The sequence shown here is derived from an EMBL/GenBank/DDBJ whole genome shotgun (WGS) entry which is preliminary data.</text>
</comment>
<proteinExistence type="predicted"/>
<feature type="compositionally biased region" description="Low complexity" evidence="1">
    <location>
        <begin position="63"/>
        <end position="77"/>
    </location>
</feature>
<evidence type="ECO:0000313" key="3">
    <source>
        <dbReference type="Proteomes" id="UP000239649"/>
    </source>
</evidence>
<feature type="compositionally biased region" description="Low complexity" evidence="1">
    <location>
        <begin position="340"/>
        <end position="380"/>
    </location>
</feature>
<feature type="region of interest" description="Disordered" evidence="1">
    <location>
        <begin position="472"/>
        <end position="505"/>
    </location>
</feature>
<dbReference type="STRING" id="554055.A0A2P6V5Q5"/>
<feature type="region of interest" description="Disordered" evidence="1">
    <location>
        <begin position="333"/>
        <end position="402"/>
    </location>
</feature>
<feature type="compositionally biased region" description="Low complexity" evidence="1">
    <location>
        <begin position="424"/>
        <end position="440"/>
    </location>
</feature>
<feature type="compositionally biased region" description="Low complexity" evidence="1">
    <location>
        <begin position="119"/>
        <end position="137"/>
    </location>
</feature>